<dbReference type="PANTHER" id="PTHR43861">
    <property type="entry name" value="TRANS-ACONITATE 2-METHYLTRANSFERASE-RELATED"/>
    <property type="match status" value="1"/>
</dbReference>
<dbReference type="GO" id="GO:0032259">
    <property type="term" value="P:methylation"/>
    <property type="evidence" value="ECO:0007669"/>
    <property type="project" value="UniProtKB-KW"/>
</dbReference>
<dbReference type="Gene3D" id="3.40.50.150">
    <property type="entry name" value="Vaccinia Virus protein VP39"/>
    <property type="match status" value="1"/>
</dbReference>
<dbReference type="CDD" id="cd02440">
    <property type="entry name" value="AdoMet_MTases"/>
    <property type="match status" value="1"/>
</dbReference>
<organism evidence="3 4">
    <name type="scientific">Sediminibacillus albus</name>
    <dbReference type="NCBI Taxonomy" id="407036"/>
    <lineage>
        <taxon>Bacteria</taxon>
        <taxon>Bacillati</taxon>
        <taxon>Bacillota</taxon>
        <taxon>Bacilli</taxon>
        <taxon>Bacillales</taxon>
        <taxon>Bacillaceae</taxon>
        <taxon>Sediminibacillus</taxon>
    </lineage>
</organism>
<keyword evidence="3" id="KW-0489">Methyltransferase</keyword>
<protein>
    <submittedName>
        <fullName evidence="3">Methyltransferase domain-containing protein</fullName>
    </submittedName>
</protein>
<dbReference type="Gene3D" id="2.20.25.110">
    <property type="entry name" value="S-adenosyl-L-methionine-dependent methyltransferases"/>
    <property type="match status" value="1"/>
</dbReference>
<proteinExistence type="predicted"/>
<keyword evidence="4" id="KW-1185">Reference proteome</keyword>
<name>A0A1G9CMI6_9BACI</name>
<keyword evidence="1 3" id="KW-0808">Transferase</keyword>
<evidence type="ECO:0000259" key="2">
    <source>
        <dbReference type="Pfam" id="PF13649"/>
    </source>
</evidence>
<gene>
    <name evidence="3" type="ORF">SAMN05216243_3450</name>
</gene>
<dbReference type="Pfam" id="PF13649">
    <property type="entry name" value="Methyltransf_25"/>
    <property type="match status" value="1"/>
</dbReference>
<dbReference type="InterPro" id="IPR041698">
    <property type="entry name" value="Methyltransf_25"/>
</dbReference>
<sequence>MSYAKLAFVYDLLMEDAPYDEWAAFAQSMFSGQNDNVRSIIDLGCGTGQITKRLSKSGYKMTGIDNSEEMLSLAKHSAAEEQQNIEWFHADLRKMKGFHSFDAAISFCDVINYITDEESLSTVFGNINRTLKHHGLFLFDIHSLNHVEEDLAGQTFAEIYEDISYVWLCQPGAEAGEVYHDLTFFVLDKEDKYQRFDERHHQRTFPLAVYQRLLKEQGFEISGVYGDFSVSPLTTEKAERIFLACKKIEEA</sequence>
<evidence type="ECO:0000313" key="4">
    <source>
        <dbReference type="Proteomes" id="UP000198694"/>
    </source>
</evidence>
<evidence type="ECO:0000256" key="1">
    <source>
        <dbReference type="ARBA" id="ARBA00022679"/>
    </source>
</evidence>
<dbReference type="GO" id="GO:0008168">
    <property type="term" value="F:methyltransferase activity"/>
    <property type="evidence" value="ECO:0007669"/>
    <property type="project" value="UniProtKB-KW"/>
</dbReference>
<dbReference type="RefSeq" id="WP_093216858.1">
    <property type="nucleotide sequence ID" value="NZ_FNFL01000008.1"/>
</dbReference>
<dbReference type="AlphaFoldDB" id="A0A1G9CMI6"/>
<dbReference type="SUPFAM" id="SSF53335">
    <property type="entry name" value="S-adenosyl-L-methionine-dependent methyltransferases"/>
    <property type="match status" value="1"/>
</dbReference>
<feature type="domain" description="Methyltransferase" evidence="2">
    <location>
        <begin position="40"/>
        <end position="135"/>
    </location>
</feature>
<evidence type="ECO:0000313" key="3">
    <source>
        <dbReference type="EMBL" id="SDK52910.1"/>
    </source>
</evidence>
<dbReference type="Proteomes" id="UP000198694">
    <property type="component" value="Unassembled WGS sequence"/>
</dbReference>
<dbReference type="OrthoDB" id="9811589at2"/>
<dbReference type="InterPro" id="IPR029063">
    <property type="entry name" value="SAM-dependent_MTases_sf"/>
</dbReference>
<dbReference type="STRING" id="407036.SAMN05216243_3450"/>
<reference evidence="3 4" key="1">
    <citation type="submission" date="2016-10" db="EMBL/GenBank/DDBJ databases">
        <authorList>
            <person name="de Groot N.N."/>
        </authorList>
    </citation>
    <scope>NUCLEOTIDE SEQUENCE [LARGE SCALE GENOMIC DNA]</scope>
    <source>
        <strain evidence="3 4">CGMCC 1.6502</strain>
    </source>
</reference>
<accession>A0A1G9CMI6</accession>
<dbReference type="EMBL" id="FNFL01000008">
    <property type="protein sequence ID" value="SDK52910.1"/>
    <property type="molecule type" value="Genomic_DNA"/>
</dbReference>